<accession>A0A6C0CC19</accession>
<proteinExistence type="predicted"/>
<dbReference type="EMBL" id="MN739366">
    <property type="protein sequence ID" value="QHT01225.1"/>
    <property type="molecule type" value="Genomic_DNA"/>
</dbReference>
<protein>
    <submittedName>
        <fullName evidence="1">Uncharacterized protein</fullName>
    </submittedName>
</protein>
<dbReference type="AlphaFoldDB" id="A0A6C0CC19"/>
<name>A0A6C0CC19_9ZZZZ</name>
<sequence>MERYLVKVKISKFAQFYITNRKELEIIKQLDYYNEGGCCGQSQCVVCKLGGCRFKYLDDIEITDKNEELIDFVDDAQYYTLSNLIDITKEQDDYDDGAEFYRLVQMIGNKDIQNIGILTNEFYFDASEGELAKIN</sequence>
<evidence type="ECO:0000313" key="1">
    <source>
        <dbReference type="EMBL" id="QHT01225.1"/>
    </source>
</evidence>
<organism evidence="1">
    <name type="scientific">viral metagenome</name>
    <dbReference type="NCBI Taxonomy" id="1070528"/>
    <lineage>
        <taxon>unclassified sequences</taxon>
        <taxon>metagenomes</taxon>
        <taxon>organismal metagenomes</taxon>
    </lineage>
</organism>
<reference evidence="1" key="1">
    <citation type="journal article" date="2020" name="Nature">
        <title>Giant virus diversity and host interactions through global metagenomics.</title>
        <authorList>
            <person name="Schulz F."/>
            <person name="Roux S."/>
            <person name="Paez-Espino D."/>
            <person name="Jungbluth S."/>
            <person name="Walsh D.A."/>
            <person name="Denef V.J."/>
            <person name="McMahon K.D."/>
            <person name="Konstantinidis K.T."/>
            <person name="Eloe-Fadrosh E.A."/>
            <person name="Kyrpides N.C."/>
            <person name="Woyke T."/>
        </authorList>
    </citation>
    <scope>NUCLEOTIDE SEQUENCE</scope>
    <source>
        <strain evidence="1">GVMAG-M-3300020192-26</strain>
    </source>
</reference>